<accession>A0A3A2ZFA7</accession>
<name>A0A3A2ZFA7_9EURO</name>
<protein>
    <submittedName>
        <fullName evidence="1">Uncharacterized protein</fullName>
    </submittedName>
</protein>
<dbReference type="AlphaFoldDB" id="A0A3A2ZFA7"/>
<dbReference type="EMBL" id="MVGC01000201">
    <property type="protein sequence ID" value="RJE21858.1"/>
    <property type="molecule type" value="Genomic_DNA"/>
</dbReference>
<evidence type="ECO:0000313" key="2">
    <source>
        <dbReference type="Proteomes" id="UP000266188"/>
    </source>
</evidence>
<comment type="caution">
    <text evidence="1">The sequence shown here is derived from an EMBL/GenBank/DDBJ whole genome shotgun (WGS) entry which is preliminary data.</text>
</comment>
<organism evidence="1 2">
    <name type="scientific">Aspergillus sclerotialis</name>
    <dbReference type="NCBI Taxonomy" id="2070753"/>
    <lineage>
        <taxon>Eukaryota</taxon>
        <taxon>Fungi</taxon>
        <taxon>Dikarya</taxon>
        <taxon>Ascomycota</taxon>
        <taxon>Pezizomycotina</taxon>
        <taxon>Eurotiomycetes</taxon>
        <taxon>Eurotiomycetidae</taxon>
        <taxon>Eurotiales</taxon>
        <taxon>Aspergillaceae</taxon>
        <taxon>Aspergillus</taxon>
        <taxon>Aspergillus subgen. Polypaecilum</taxon>
    </lineage>
</organism>
<dbReference type="Proteomes" id="UP000266188">
    <property type="component" value="Unassembled WGS sequence"/>
</dbReference>
<proteinExistence type="predicted"/>
<gene>
    <name evidence="1" type="ORF">PHISCL_05809</name>
</gene>
<reference evidence="2" key="1">
    <citation type="submission" date="2017-02" db="EMBL/GenBank/DDBJ databases">
        <authorList>
            <person name="Tafer H."/>
            <person name="Lopandic K."/>
        </authorList>
    </citation>
    <scope>NUCLEOTIDE SEQUENCE [LARGE SCALE GENOMIC DNA]</scope>
    <source>
        <strain evidence="2">CBS 366.77</strain>
    </source>
</reference>
<keyword evidence="2" id="KW-1185">Reference proteome</keyword>
<evidence type="ECO:0000313" key="1">
    <source>
        <dbReference type="EMBL" id="RJE21858.1"/>
    </source>
</evidence>
<sequence>MGMHADEADFNSSADSKKTLETEIEFHDGLEEDKLKGNAFQLELKDALSPRNFWSRRMLGIY</sequence>